<proteinExistence type="predicted"/>
<dbReference type="GO" id="GO:0000725">
    <property type="term" value="P:recombinational repair"/>
    <property type="evidence" value="ECO:0007669"/>
    <property type="project" value="TreeGrafter"/>
</dbReference>
<dbReference type="GO" id="GO:0043138">
    <property type="term" value="F:3'-5' DNA helicase activity"/>
    <property type="evidence" value="ECO:0007669"/>
    <property type="project" value="TreeGrafter"/>
</dbReference>
<dbReference type="GO" id="GO:0003677">
    <property type="term" value="F:DNA binding"/>
    <property type="evidence" value="ECO:0007669"/>
    <property type="project" value="InterPro"/>
</dbReference>
<dbReference type="Gene3D" id="3.40.50.300">
    <property type="entry name" value="P-loop containing nucleotide triphosphate hydrolases"/>
    <property type="match status" value="3"/>
</dbReference>
<dbReference type="Proteomes" id="UP000236735">
    <property type="component" value="Unassembled WGS sequence"/>
</dbReference>
<protein>
    <recommendedName>
        <fullName evidence="1">DNA 3'-5' helicase II</fullName>
    </recommendedName>
</protein>
<reference evidence="3 4" key="1">
    <citation type="submission" date="2016-10" db="EMBL/GenBank/DDBJ databases">
        <authorList>
            <person name="de Groot N.N."/>
        </authorList>
    </citation>
    <scope>NUCLEOTIDE SEQUENCE [LARGE SCALE GENOMIC DNA]</scope>
    <source>
        <strain evidence="3 4">AR32</strain>
    </source>
</reference>
<gene>
    <name evidence="3" type="ORF">SAMN05216354_0403</name>
</gene>
<dbReference type="InterPro" id="IPR027785">
    <property type="entry name" value="UvrD-like_helicase_C"/>
</dbReference>
<keyword evidence="3" id="KW-0378">Hydrolase</keyword>
<dbReference type="GO" id="GO:0005524">
    <property type="term" value="F:ATP binding"/>
    <property type="evidence" value="ECO:0007669"/>
    <property type="project" value="InterPro"/>
</dbReference>
<dbReference type="Pfam" id="PF13604">
    <property type="entry name" value="AAA_30"/>
    <property type="match status" value="1"/>
</dbReference>
<dbReference type="Pfam" id="PF13538">
    <property type="entry name" value="UvrD_C_2"/>
    <property type="match status" value="1"/>
</dbReference>
<organism evidence="3 4">
    <name type="scientific">Xylanibacter ruminicola</name>
    <name type="common">Prevotella ruminicola</name>
    <dbReference type="NCBI Taxonomy" id="839"/>
    <lineage>
        <taxon>Bacteria</taxon>
        <taxon>Pseudomonadati</taxon>
        <taxon>Bacteroidota</taxon>
        <taxon>Bacteroidia</taxon>
        <taxon>Bacteroidales</taxon>
        <taxon>Prevotellaceae</taxon>
        <taxon>Xylanibacter</taxon>
    </lineage>
</organism>
<evidence type="ECO:0000256" key="1">
    <source>
        <dbReference type="ARBA" id="ARBA00034923"/>
    </source>
</evidence>
<accession>A0A1H5S091</accession>
<name>A0A1H5S091_XYLRU</name>
<dbReference type="InterPro" id="IPR027417">
    <property type="entry name" value="P-loop_NTPase"/>
</dbReference>
<evidence type="ECO:0000313" key="3">
    <source>
        <dbReference type="EMBL" id="SEF43191.1"/>
    </source>
</evidence>
<dbReference type="PANTHER" id="PTHR11070:SF2">
    <property type="entry name" value="ATP-DEPENDENT DNA HELICASE SRS2"/>
    <property type="match status" value="1"/>
</dbReference>
<evidence type="ECO:0000313" key="4">
    <source>
        <dbReference type="Proteomes" id="UP000236735"/>
    </source>
</evidence>
<feature type="domain" description="UvrD-like helicase C-terminal" evidence="2">
    <location>
        <begin position="270"/>
        <end position="312"/>
    </location>
</feature>
<keyword evidence="3" id="KW-0347">Helicase</keyword>
<sequence>MAKRSFYVKDSELDDYQVKVINKKTDNSYIVKGCAGSGKSILALWKAKQIQDEHRGSYMYIVFTKALMQYMADGIKEVGISQRNVDYHWHWVNRAGCPSADYIIVDEAQDFSKEDIELFKSKARKALLLYGDSAQQLYTFIQDKKTVSMEDIQYFTKFPVEQLVFNHRLPKKIARVAQYINSENDELEERCTVEGTEKPKILEYPTVEKQYDAIIELIQNKHMEDVGILFRQNDEVEEAYNYFQEHGLNVEAKFGKHMDLDFTSDNPKLMTYHSSKGLQFENVFLPDCTVEDDDNRNPLYVAVTRTYQSLYILHSGNLSSLFDDVPRDLYDTSLVVAGPKLKL</sequence>
<dbReference type="SUPFAM" id="SSF52540">
    <property type="entry name" value="P-loop containing nucleoside triphosphate hydrolases"/>
    <property type="match status" value="1"/>
</dbReference>
<dbReference type="AlphaFoldDB" id="A0A1H5S091"/>
<dbReference type="PANTHER" id="PTHR11070">
    <property type="entry name" value="UVRD / RECB / PCRA DNA HELICASE FAMILY MEMBER"/>
    <property type="match status" value="1"/>
</dbReference>
<evidence type="ECO:0000259" key="2">
    <source>
        <dbReference type="Pfam" id="PF13538"/>
    </source>
</evidence>
<dbReference type="InterPro" id="IPR000212">
    <property type="entry name" value="DNA_helicase_UvrD/REP"/>
</dbReference>
<keyword evidence="3" id="KW-0067">ATP-binding</keyword>
<dbReference type="EMBL" id="FNUV01000001">
    <property type="protein sequence ID" value="SEF43191.1"/>
    <property type="molecule type" value="Genomic_DNA"/>
</dbReference>
<keyword evidence="3" id="KW-0547">Nucleotide-binding</keyword>
<dbReference type="RefSeq" id="WP_103914999.1">
    <property type="nucleotide sequence ID" value="NZ_FNUV01000001.1"/>
</dbReference>